<dbReference type="CDD" id="cd07377">
    <property type="entry name" value="WHTH_GntR"/>
    <property type="match status" value="1"/>
</dbReference>
<sequence length="124" mass="13852">MNITIDLDIPTPIFTQLIQQIKEAVAQGGLSPGDPLPSIRQLANDLEVNNKTISKAYKLLERDGVIQSRGYRGTFVHQNARESCLVNLNGWVEEKFTQLIVELKQAGITDAEMRTTFNRVLGNL</sequence>
<evidence type="ECO:0000256" key="1">
    <source>
        <dbReference type="ARBA" id="ARBA00023015"/>
    </source>
</evidence>
<proteinExistence type="predicted"/>
<gene>
    <name evidence="5" type="ORF">ACFOHL_11520</name>
</gene>
<dbReference type="InterPro" id="IPR036388">
    <property type="entry name" value="WH-like_DNA-bd_sf"/>
</dbReference>
<evidence type="ECO:0000256" key="3">
    <source>
        <dbReference type="ARBA" id="ARBA00023163"/>
    </source>
</evidence>
<keyword evidence="1" id="KW-0805">Transcription regulation</keyword>
<dbReference type="RefSeq" id="WP_376920382.1">
    <property type="nucleotide sequence ID" value="NZ_JBHRSW010000018.1"/>
</dbReference>
<reference evidence="6" key="1">
    <citation type="journal article" date="2019" name="Int. J. Syst. Evol. Microbiol.">
        <title>The Global Catalogue of Microorganisms (GCM) 10K type strain sequencing project: providing services to taxonomists for standard genome sequencing and annotation.</title>
        <authorList>
            <consortium name="The Broad Institute Genomics Platform"/>
            <consortium name="The Broad Institute Genome Sequencing Center for Infectious Disease"/>
            <person name="Wu L."/>
            <person name="Ma J."/>
        </authorList>
    </citation>
    <scope>NUCLEOTIDE SEQUENCE [LARGE SCALE GENOMIC DNA]</scope>
    <source>
        <strain evidence="6">KCTC 52473</strain>
    </source>
</reference>
<dbReference type="InterPro" id="IPR036390">
    <property type="entry name" value="WH_DNA-bd_sf"/>
</dbReference>
<evidence type="ECO:0000313" key="6">
    <source>
        <dbReference type="Proteomes" id="UP001595478"/>
    </source>
</evidence>
<organism evidence="5 6">
    <name type="scientific">Agaribacter flavus</name>
    <dbReference type="NCBI Taxonomy" id="1902781"/>
    <lineage>
        <taxon>Bacteria</taxon>
        <taxon>Pseudomonadati</taxon>
        <taxon>Pseudomonadota</taxon>
        <taxon>Gammaproteobacteria</taxon>
        <taxon>Alteromonadales</taxon>
        <taxon>Alteromonadaceae</taxon>
        <taxon>Agaribacter</taxon>
    </lineage>
</organism>
<dbReference type="SMART" id="SM00345">
    <property type="entry name" value="HTH_GNTR"/>
    <property type="match status" value="1"/>
</dbReference>
<keyword evidence="6" id="KW-1185">Reference proteome</keyword>
<keyword evidence="2" id="KW-0238">DNA-binding</keyword>
<evidence type="ECO:0000256" key="2">
    <source>
        <dbReference type="ARBA" id="ARBA00023125"/>
    </source>
</evidence>
<evidence type="ECO:0000313" key="5">
    <source>
        <dbReference type="EMBL" id="MFC3122249.1"/>
    </source>
</evidence>
<dbReference type="Gene3D" id="1.10.10.10">
    <property type="entry name" value="Winged helix-like DNA-binding domain superfamily/Winged helix DNA-binding domain"/>
    <property type="match status" value="1"/>
</dbReference>
<protein>
    <submittedName>
        <fullName evidence="5">GntR family transcriptional regulator</fullName>
    </submittedName>
</protein>
<dbReference type="Proteomes" id="UP001595478">
    <property type="component" value="Unassembled WGS sequence"/>
</dbReference>
<name>A0ABV7FPJ9_9ALTE</name>
<dbReference type="SUPFAM" id="SSF46785">
    <property type="entry name" value="Winged helix' DNA-binding domain"/>
    <property type="match status" value="1"/>
</dbReference>
<evidence type="ECO:0000259" key="4">
    <source>
        <dbReference type="PROSITE" id="PS50949"/>
    </source>
</evidence>
<keyword evidence="3" id="KW-0804">Transcription</keyword>
<comment type="caution">
    <text evidence="5">The sequence shown here is derived from an EMBL/GenBank/DDBJ whole genome shotgun (WGS) entry which is preliminary data.</text>
</comment>
<dbReference type="Pfam" id="PF00392">
    <property type="entry name" value="GntR"/>
    <property type="match status" value="1"/>
</dbReference>
<feature type="domain" description="HTH gntR-type" evidence="4">
    <location>
        <begin position="11"/>
        <end position="79"/>
    </location>
</feature>
<dbReference type="InterPro" id="IPR000524">
    <property type="entry name" value="Tscrpt_reg_HTH_GntR"/>
</dbReference>
<dbReference type="PANTHER" id="PTHR38445:SF9">
    <property type="entry name" value="HTH-TYPE TRANSCRIPTIONAL REPRESSOR YTRA"/>
    <property type="match status" value="1"/>
</dbReference>
<dbReference type="EMBL" id="JBHRSW010000018">
    <property type="protein sequence ID" value="MFC3122249.1"/>
    <property type="molecule type" value="Genomic_DNA"/>
</dbReference>
<accession>A0ABV7FPJ9</accession>
<dbReference type="PANTHER" id="PTHR38445">
    <property type="entry name" value="HTH-TYPE TRANSCRIPTIONAL REPRESSOR YTRA"/>
    <property type="match status" value="1"/>
</dbReference>
<dbReference type="PROSITE" id="PS50949">
    <property type="entry name" value="HTH_GNTR"/>
    <property type="match status" value="1"/>
</dbReference>